<name>A0A848P676_9RALS</name>
<reference evidence="1 2" key="1">
    <citation type="submission" date="2020-04" db="EMBL/GenBank/DDBJ databases">
        <title>Ralstonia insidiosa genome sequencing and assembly.</title>
        <authorList>
            <person name="Martins R.C.R."/>
            <person name="Perdigao-Neto L.V."/>
            <person name="Levin A.S.S."/>
            <person name="Costa S.F."/>
        </authorList>
    </citation>
    <scope>NUCLEOTIDE SEQUENCE [LARGE SCALE GENOMIC DNA]</scope>
    <source>
        <strain evidence="1 2">5047</strain>
    </source>
</reference>
<dbReference type="RefSeq" id="WP_169341273.1">
    <property type="nucleotide sequence ID" value="NZ_JABBZM010000024.1"/>
</dbReference>
<organism evidence="1 2">
    <name type="scientific">Ralstonia insidiosa</name>
    <dbReference type="NCBI Taxonomy" id="190721"/>
    <lineage>
        <taxon>Bacteria</taxon>
        <taxon>Pseudomonadati</taxon>
        <taxon>Pseudomonadota</taxon>
        <taxon>Betaproteobacteria</taxon>
        <taxon>Burkholderiales</taxon>
        <taxon>Burkholderiaceae</taxon>
        <taxon>Ralstonia</taxon>
    </lineage>
</organism>
<sequence length="167" mass="18660">MAQRLQNILGKLYKPPLDGIRQVFALSRADAEKLPQLPSIAVISITAPERPPANIGAFVHVLRLSFADVDFLNPELSKRAREKLAHAFTQEQSQAIRSFVEVLPWEVKSLVVHCEGGYSRSCAVAVALHRLYGYHAEVQHLAQANPSIVRLMTEGVRGRSDSKRIRR</sequence>
<evidence type="ECO:0000313" key="2">
    <source>
        <dbReference type="Proteomes" id="UP000575469"/>
    </source>
</evidence>
<protein>
    <recommendedName>
        <fullName evidence="3">Tyrosine specific protein phosphatases domain-containing protein</fullName>
    </recommendedName>
</protein>
<evidence type="ECO:0000313" key="1">
    <source>
        <dbReference type="EMBL" id="NMV40683.1"/>
    </source>
</evidence>
<accession>A0A848P676</accession>
<dbReference type="InterPro" id="IPR029021">
    <property type="entry name" value="Prot-tyrosine_phosphatase-like"/>
</dbReference>
<evidence type="ECO:0008006" key="3">
    <source>
        <dbReference type="Google" id="ProtNLM"/>
    </source>
</evidence>
<dbReference type="SUPFAM" id="SSF52799">
    <property type="entry name" value="(Phosphotyrosine protein) phosphatases II"/>
    <property type="match status" value="1"/>
</dbReference>
<proteinExistence type="predicted"/>
<dbReference type="Gene3D" id="3.90.190.10">
    <property type="entry name" value="Protein tyrosine phosphatase superfamily"/>
    <property type="match status" value="1"/>
</dbReference>
<comment type="caution">
    <text evidence="1">The sequence shown here is derived from an EMBL/GenBank/DDBJ whole genome shotgun (WGS) entry which is preliminary data.</text>
</comment>
<dbReference type="Proteomes" id="UP000575469">
    <property type="component" value="Unassembled WGS sequence"/>
</dbReference>
<dbReference type="AlphaFoldDB" id="A0A848P676"/>
<gene>
    <name evidence="1" type="ORF">HGR00_22485</name>
</gene>
<dbReference type="EMBL" id="JABBZM010000024">
    <property type="protein sequence ID" value="NMV40683.1"/>
    <property type="molecule type" value="Genomic_DNA"/>
</dbReference>